<keyword evidence="2" id="KW-0732">Signal</keyword>
<proteinExistence type="predicted"/>
<dbReference type="Gene3D" id="2.60.120.380">
    <property type="match status" value="2"/>
</dbReference>
<dbReference type="EMBL" id="JAPTNE010000055">
    <property type="protein sequence ID" value="MCZ0810090.1"/>
    <property type="molecule type" value="Genomic_DNA"/>
</dbReference>
<comment type="caution">
    <text evidence="3">The sequence shown here is derived from an EMBL/GenBank/DDBJ whole genome shotgun (WGS) entry which is preliminary data.</text>
</comment>
<evidence type="ECO:0000256" key="2">
    <source>
        <dbReference type="SAM" id="SignalP"/>
    </source>
</evidence>
<reference evidence="3" key="1">
    <citation type="submission" date="2022-09" db="EMBL/GenBank/DDBJ databases">
        <title>Genome analysis and characterization of larvicidal activity of Brevibacillus strains.</title>
        <authorList>
            <person name="Patrusheva E.V."/>
            <person name="Izotova A.O."/>
            <person name="Toshchakov S.V."/>
            <person name="Sineoky S.P."/>
        </authorList>
    </citation>
    <scope>NUCLEOTIDE SEQUENCE</scope>
    <source>
        <strain evidence="3">VKPM_B-13247</strain>
    </source>
</reference>
<feature type="chain" id="PRO_5043026756" evidence="2">
    <location>
        <begin position="24"/>
        <end position="477"/>
    </location>
</feature>
<dbReference type="AlphaFoldDB" id="A0AAP3GDC8"/>
<name>A0AAP3GDC8_BRELA</name>
<gene>
    <name evidence="3" type="ORF">O0554_24925</name>
</gene>
<protein>
    <submittedName>
        <fullName evidence="3">Peptidase</fullName>
    </submittedName>
</protein>
<dbReference type="Proteomes" id="UP001077662">
    <property type="component" value="Unassembled WGS sequence"/>
</dbReference>
<sequence length="477" mass="52900">MLKKVLLSVAILFTTAFSNVSFAKEVVEEKEHVKEQEKEQVKEQETKKKQDKSLINEVDLGSEKLGKPLGDKLVVEEGAEDLLEPEEKTVDIDDTLSAAKKKKSATAEAEAENTDANNAKPITIDSIHSGTINKEGEIRWYAFYNTKPGKLTVFLQTVRSTDVNYDLHLFKLNENTMKLEEEIISSYQAGKNEQVARIAPEGYYYIAVNSVQGFDTANTFALVVKHSTTYDTSEPDDNAWLAHEKESTTFTNTQTIDNPFDEDWSYFHVLEPKSISVTLNNQIPGTVYRADILDAAANVLASLDQNKQYLINFPKGDYFVRVLSSSGYSDSQTYTLSVKDQSVASSVVISSINSDGGVEGLVDYSQGKKWRIKNNITVHGKAYDANGYPAYNVPITVYVVTRLNNTVYSGTGTADANGNFSIAVNGIGPAIGQNTHYLYSFIHYYDVIPLVVASGSTKLNSNVDSVYHFAYSLYNRS</sequence>
<feature type="region of interest" description="Disordered" evidence="1">
    <location>
        <begin position="32"/>
        <end position="54"/>
    </location>
</feature>
<dbReference type="RefSeq" id="WP_258434886.1">
    <property type="nucleotide sequence ID" value="NZ_JANSGW010000055.1"/>
</dbReference>
<evidence type="ECO:0000256" key="1">
    <source>
        <dbReference type="SAM" id="MobiDB-lite"/>
    </source>
</evidence>
<dbReference type="SUPFAM" id="SSF89260">
    <property type="entry name" value="Collagen-binding domain"/>
    <property type="match status" value="2"/>
</dbReference>
<evidence type="ECO:0000313" key="3">
    <source>
        <dbReference type="EMBL" id="MCZ0810090.1"/>
    </source>
</evidence>
<organism evidence="3 4">
    <name type="scientific">Brevibacillus laterosporus</name>
    <name type="common">Bacillus laterosporus</name>
    <dbReference type="NCBI Taxonomy" id="1465"/>
    <lineage>
        <taxon>Bacteria</taxon>
        <taxon>Bacillati</taxon>
        <taxon>Bacillota</taxon>
        <taxon>Bacilli</taxon>
        <taxon>Bacillales</taxon>
        <taxon>Paenibacillaceae</taxon>
        <taxon>Brevibacillus</taxon>
    </lineage>
</organism>
<feature type="signal peptide" evidence="2">
    <location>
        <begin position="1"/>
        <end position="23"/>
    </location>
</feature>
<accession>A0AAP3GDC8</accession>
<evidence type="ECO:0000313" key="4">
    <source>
        <dbReference type="Proteomes" id="UP001077662"/>
    </source>
</evidence>